<dbReference type="SUPFAM" id="SSF53335">
    <property type="entry name" value="S-adenosyl-L-methionine-dependent methyltransferases"/>
    <property type="match status" value="1"/>
</dbReference>
<evidence type="ECO:0000313" key="5">
    <source>
        <dbReference type="Proteomes" id="UP000661507"/>
    </source>
</evidence>
<dbReference type="PANTHER" id="PTHR13090:SF1">
    <property type="entry name" value="ARGININE-HYDROXYLASE NDUFAF5, MITOCHONDRIAL"/>
    <property type="match status" value="1"/>
</dbReference>
<comment type="caution">
    <text evidence="4">The sequence shown here is derived from an EMBL/GenBank/DDBJ whole genome shotgun (WGS) entry which is preliminary data.</text>
</comment>
<evidence type="ECO:0000256" key="1">
    <source>
        <dbReference type="ARBA" id="ARBA00022603"/>
    </source>
</evidence>
<keyword evidence="1 4" id="KW-0489">Methyltransferase</keyword>
<dbReference type="EMBL" id="BMKW01000028">
    <property type="protein sequence ID" value="GGJ43654.1"/>
    <property type="molecule type" value="Genomic_DNA"/>
</dbReference>
<organism evidence="4 5">
    <name type="scientific">Neoroseomonas lacus</name>
    <dbReference type="NCBI Taxonomy" id="287609"/>
    <lineage>
        <taxon>Bacteria</taxon>
        <taxon>Pseudomonadati</taxon>
        <taxon>Pseudomonadota</taxon>
        <taxon>Alphaproteobacteria</taxon>
        <taxon>Acetobacterales</taxon>
        <taxon>Acetobacteraceae</taxon>
        <taxon>Neoroseomonas</taxon>
    </lineage>
</organism>
<sequence length="337" mass="35982">MRFLSLPAPWRVLAMCRTLRRIGLGGNLPGLRQLAAGRICPPMADPTAIFDRTLVRRRRDRAAATQHRVAPILTEAAERLLDRLDDTTRRFSRALEIGGRGMIAPRLAARGVGQVISADLSPALVRGAGGLPVAMDEEWLPFAEGSFDLVVAFLSLHWVNDLPGALVQIRRAMAPDGLFLAMLPGLPTLQELRAATAEAEAELRGGLSPRVSPFPELRDGAGLLQRAGFAMPVADAEDIALAYRDPFALLADLRAAGETNAVLARDRRTPPRALFPLAAARLPSVAQGVPATLRLMVLTGWSPAEGQPKAARPGSATARLADAFGTVERGTGEKAGR</sequence>
<gene>
    <name evidence="4" type="primary">bioC</name>
    <name evidence="4" type="ORF">GCM10011320_58930</name>
</gene>
<name>A0A917NZG9_9PROT</name>
<dbReference type="InterPro" id="IPR050602">
    <property type="entry name" value="Malonyl-ACP_OMT"/>
</dbReference>
<protein>
    <submittedName>
        <fullName evidence="4">SAM-dependent methyltransferase</fullName>
    </submittedName>
</protein>
<dbReference type="InterPro" id="IPR013216">
    <property type="entry name" value="Methyltransf_11"/>
</dbReference>
<reference evidence="4" key="1">
    <citation type="journal article" date="2014" name="Int. J. Syst. Evol. Microbiol.">
        <title>Complete genome sequence of Corynebacterium casei LMG S-19264T (=DSM 44701T), isolated from a smear-ripened cheese.</title>
        <authorList>
            <consortium name="US DOE Joint Genome Institute (JGI-PGF)"/>
            <person name="Walter F."/>
            <person name="Albersmeier A."/>
            <person name="Kalinowski J."/>
            <person name="Ruckert C."/>
        </authorList>
    </citation>
    <scope>NUCLEOTIDE SEQUENCE</scope>
    <source>
        <strain evidence="4">CGMCC 1.3617</strain>
    </source>
</reference>
<dbReference type="Pfam" id="PF08241">
    <property type="entry name" value="Methyltransf_11"/>
    <property type="match status" value="1"/>
</dbReference>
<dbReference type="Gene3D" id="3.40.50.150">
    <property type="entry name" value="Vaccinia Virus protein VP39"/>
    <property type="match status" value="1"/>
</dbReference>
<proteinExistence type="predicted"/>
<evidence type="ECO:0000313" key="4">
    <source>
        <dbReference type="EMBL" id="GGJ43654.1"/>
    </source>
</evidence>
<keyword evidence="5" id="KW-1185">Reference proteome</keyword>
<dbReference type="GO" id="GO:0032259">
    <property type="term" value="P:methylation"/>
    <property type="evidence" value="ECO:0007669"/>
    <property type="project" value="UniProtKB-KW"/>
</dbReference>
<dbReference type="InterPro" id="IPR029063">
    <property type="entry name" value="SAM-dependent_MTases_sf"/>
</dbReference>
<keyword evidence="2" id="KW-0808">Transferase</keyword>
<reference evidence="4" key="2">
    <citation type="submission" date="2020-09" db="EMBL/GenBank/DDBJ databases">
        <authorList>
            <person name="Sun Q."/>
            <person name="Zhou Y."/>
        </authorList>
    </citation>
    <scope>NUCLEOTIDE SEQUENCE</scope>
    <source>
        <strain evidence="4">CGMCC 1.3617</strain>
    </source>
</reference>
<dbReference type="PANTHER" id="PTHR13090">
    <property type="entry name" value="ARGININE-HYDROXYLASE NDUFAF5, MITOCHONDRIAL"/>
    <property type="match status" value="1"/>
</dbReference>
<dbReference type="CDD" id="cd02440">
    <property type="entry name" value="AdoMet_MTases"/>
    <property type="match status" value="1"/>
</dbReference>
<accession>A0A917NZG9</accession>
<evidence type="ECO:0000256" key="2">
    <source>
        <dbReference type="ARBA" id="ARBA00022679"/>
    </source>
</evidence>
<dbReference type="Proteomes" id="UP000661507">
    <property type="component" value="Unassembled WGS sequence"/>
</dbReference>
<evidence type="ECO:0000259" key="3">
    <source>
        <dbReference type="Pfam" id="PF08241"/>
    </source>
</evidence>
<dbReference type="GO" id="GO:0008757">
    <property type="term" value="F:S-adenosylmethionine-dependent methyltransferase activity"/>
    <property type="evidence" value="ECO:0007669"/>
    <property type="project" value="InterPro"/>
</dbReference>
<dbReference type="AlphaFoldDB" id="A0A917NZG9"/>
<feature type="domain" description="Methyltransferase type 11" evidence="3">
    <location>
        <begin position="99"/>
        <end position="180"/>
    </location>
</feature>